<comment type="caution">
    <text evidence="1">The sequence shown here is derived from an EMBL/GenBank/DDBJ whole genome shotgun (WGS) entry which is preliminary data.</text>
</comment>
<name>A0A9N9J704_9GLOM</name>
<evidence type="ECO:0000313" key="1">
    <source>
        <dbReference type="EMBL" id="CAG8768739.1"/>
    </source>
</evidence>
<evidence type="ECO:0000313" key="2">
    <source>
        <dbReference type="Proteomes" id="UP000789396"/>
    </source>
</evidence>
<dbReference type="EMBL" id="CAJVPZ010045117">
    <property type="protein sequence ID" value="CAG8768739.1"/>
    <property type="molecule type" value="Genomic_DNA"/>
</dbReference>
<feature type="non-terminal residue" evidence="1">
    <location>
        <position position="1"/>
    </location>
</feature>
<keyword evidence="2" id="KW-1185">Reference proteome</keyword>
<gene>
    <name evidence="1" type="ORF">RFULGI_LOCUS14894</name>
</gene>
<dbReference type="AlphaFoldDB" id="A0A9N9J704"/>
<reference evidence="1" key="1">
    <citation type="submission" date="2021-06" db="EMBL/GenBank/DDBJ databases">
        <authorList>
            <person name="Kallberg Y."/>
            <person name="Tangrot J."/>
            <person name="Rosling A."/>
        </authorList>
    </citation>
    <scope>NUCLEOTIDE SEQUENCE</scope>
    <source>
        <strain evidence="1">IN212</strain>
    </source>
</reference>
<accession>A0A9N9J704</accession>
<dbReference type="Proteomes" id="UP000789396">
    <property type="component" value="Unassembled WGS sequence"/>
</dbReference>
<feature type="non-terminal residue" evidence="1">
    <location>
        <position position="40"/>
    </location>
</feature>
<sequence length="40" mass="4174">GMVHSNSQTAQTTRAVAHSPLQAIQQIALCDNITRLVAAG</sequence>
<organism evidence="1 2">
    <name type="scientific">Racocetra fulgida</name>
    <dbReference type="NCBI Taxonomy" id="60492"/>
    <lineage>
        <taxon>Eukaryota</taxon>
        <taxon>Fungi</taxon>
        <taxon>Fungi incertae sedis</taxon>
        <taxon>Mucoromycota</taxon>
        <taxon>Glomeromycotina</taxon>
        <taxon>Glomeromycetes</taxon>
        <taxon>Diversisporales</taxon>
        <taxon>Gigasporaceae</taxon>
        <taxon>Racocetra</taxon>
    </lineage>
</organism>
<protein>
    <submittedName>
        <fullName evidence="1">14699_t:CDS:1</fullName>
    </submittedName>
</protein>
<proteinExistence type="predicted"/>